<comment type="subcellular location">
    <subcellularLocation>
        <location evidence="1">Cell membrane</location>
        <topology evidence="1">Multi-pass membrane protein</topology>
    </subcellularLocation>
</comment>
<dbReference type="InterPro" id="IPR036163">
    <property type="entry name" value="HMA_dom_sf"/>
</dbReference>
<evidence type="ECO:0000313" key="10">
    <source>
        <dbReference type="Proteomes" id="UP000297635"/>
    </source>
</evidence>
<dbReference type="PANTHER" id="PTHR34184">
    <property type="entry name" value="UPF0718 PROTEIN YCGR"/>
    <property type="match status" value="1"/>
</dbReference>
<dbReference type="GO" id="GO:0005886">
    <property type="term" value="C:plasma membrane"/>
    <property type="evidence" value="ECO:0007669"/>
    <property type="project" value="UniProtKB-SubCell"/>
</dbReference>
<dbReference type="PANTHER" id="PTHR34184:SF4">
    <property type="entry name" value="UPF0718 PROTEIN YCGR"/>
    <property type="match status" value="1"/>
</dbReference>
<evidence type="ECO:0000256" key="2">
    <source>
        <dbReference type="ARBA" id="ARBA00006386"/>
    </source>
</evidence>
<feature type="domain" description="HMA" evidence="8">
    <location>
        <begin position="359"/>
        <end position="422"/>
    </location>
</feature>
<dbReference type="NCBIfam" id="NF033936">
    <property type="entry name" value="CuZnOut_SO0444"/>
    <property type="match status" value="1"/>
</dbReference>
<dbReference type="Proteomes" id="UP000297635">
    <property type="component" value="Unassembled WGS sequence"/>
</dbReference>
<evidence type="ECO:0000256" key="1">
    <source>
        <dbReference type="ARBA" id="ARBA00004651"/>
    </source>
</evidence>
<evidence type="ECO:0000256" key="7">
    <source>
        <dbReference type="SAM" id="Phobius"/>
    </source>
</evidence>
<evidence type="ECO:0000256" key="4">
    <source>
        <dbReference type="ARBA" id="ARBA00022692"/>
    </source>
</evidence>
<dbReference type="CDD" id="cd00371">
    <property type="entry name" value="HMA"/>
    <property type="match status" value="1"/>
</dbReference>
<proteinExistence type="inferred from homology"/>
<keyword evidence="3" id="KW-1003">Cell membrane</keyword>
<feature type="transmembrane region" description="Helical" evidence="7">
    <location>
        <begin position="213"/>
        <end position="237"/>
    </location>
</feature>
<dbReference type="InterPro" id="IPR052923">
    <property type="entry name" value="UPF0718"/>
</dbReference>
<evidence type="ECO:0000259" key="8">
    <source>
        <dbReference type="PROSITE" id="PS50846"/>
    </source>
</evidence>
<organism evidence="9 10">
    <name type="scientific">Duncaniella freteri</name>
    <dbReference type="NCBI Taxonomy" id="2530391"/>
    <lineage>
        <taxon>Bacteria</taxon>
        <taxon>Pseudomonadati</taxon>
        <taxon>Bacteroidota</taxon>
        <taxon>Bacteroidia</taxon>
        <taxon>Bacteroidales</taxon>
        <taxon>Muribaculaceae</taxon>
        <taxon>Duncaniella</taxon>
    </lineage>
</organism>
<keyword evidence="6 7" id="KW-0472">Membrane</keyword>
<evidence type="ECO:0000256" key="5">
    <source>
        <dbReference type="ARBA" id="ARBA00022989"/>
    </source>
</evidence>
<feature type="transmembrane region" description="Helical" evidence="7">
    <location>
        <begin position="182"/>
        <end position="201"/>
    </location>
</feature>
<reference evidence="9 10" key="1">
    <citation type="submission" date="2019-02" db="EMBL/GenBank/DDBJ databases">
        <title>Isolation and identification of novel species under the genus Muribaculum.</title>
        <authorList>
            <person name="Miyake S."/>
            <person name="Ding Y."/>
            <person name="Low A."/>
            <person name="Soh M."/>
            <person name="Seedorf H."/>
        </authorList>
    </citation>
    <scope>NUCLEOTIDE SEQUENCE [LARGE SCALE GENOMIC DNA]</scope>
    <source>
        <strain evidence="9 10">TLL-A3</strain>
    </source>
</reference>
<dbReference type="AlphaFoldDB" id="A0A4Z0UZU4"/>
<comment type="similarity">
    <text evidence="2">Belongs to the UPF0718 family.</text>
</comment>
<comment type="caution">
    <text evidence="9">The sequence shown here is derived from an EMBL/GenBank/DDBJ whole genome shotgun (WGS) entry which is preliminary data.</text>
</comment>
<dbReference type="InterPro" id="IPR005524">
    <property type="entry name" value="DUF318"/>
</dbReference>
<dbReference type="Gene3D" id="3.30.70.100">
    <property type="match status" value="1"/>
</dbReference>
<keyword evidence="4 7" id="KW-0812">Transmembrane</keyword>
<feature type="transmembrane region" description="Helical" evidence="7">
    <location>
        <begin position="51"/>
        <end position="74"/>
    </location>
</feature>
<evidence type="ECO:0000256" key="6">
    <source>
        <dbReference type="ARBA" id="ARBA00023136"/>
    </source>
</evidence>
<evidence type="ECO:0000313" key="9">
    <source>
        <dbReference type="EMBL" id="TGG36302.1"/>
    </source>
</evidence>
<gene>
    <name evidence="9" type="ORF">EZ315_10540</name>
</gene>
<dbReference type="RefSeq" id="WP_135472041.1">
    <property type="nucleotide sequence ID" value="NZ_CASCNC010000013.1"/>
</dbReference>
<protein>
    <submittedName>
        <fullName evidence="9">Heavy metal-associated domain-containing protein</fullName>
    </submittedName>
</protein>
<dbReference type="Pfam" id="PF00403">
    <property type="entry name" value="HMA"/>
    <property type="match status" value="1"/>
</dbReference>
<feature type="transmembrane region" description="Helical" evidence="7">
    <location>
        <begin position="249"/>
        <end position="268"/>
    </location>
</feature>
<name>A0A4Z0UZU4_9BACT</name>
<accession>A0A4Z0UZU4</accession>
<dbReference type="PROSITE" id="PS50846">
    <property type="entry name" value="HMA_2"/>
    <property type="match status" value="1"/>
</dbReference>
<dbReference type="InterPro" id="IPR006121">
    <property type="entry name" value="HMA_dom"/>
</dbReference>
<evidence type="ECO:0000256" key="3">
    <source>
        <dbReference type="ARBA" id="ARBA00022475"/>
    </source>
</evidence>
<keyword evidence="10" id="KW-1185">Reference proteome</keyword>
<keyword evidence="5 7" id="KW-1133">Transmembrane helix</keyword>
<dbReference type="GeneID" id="82150224"/>
<feature type="transmembrane region" description="Helical" evidence="7">
    <location>
        <begin position="280"/>
        <end position="303"/>
    </location>
</feature>
<dbReference type="SUPFAM" id="SSF55008">
    <property type="entry name" value="HMA, heavy metal-associated domain"/>
    <property type="match status" value="1"/>
</dbReference>
<dbReference type="EMBL" id="SJSA01000002">
    <property type="protein sequence ID" value="TGG36302.1"/>
    <property type="molecule type" value="Genomic_DNA"/>
</dbReference>
<feature type="transmembrane region" description="Helical" evidence="7">
    <location>
        <begin position="20"/>
        <end position="39"/>
    </location>
</feature>
<dbReference type="Pfam" id="PF03773">
    <property type="entry name" value="ArsP_1"/>
    <property type="match status" value="1"/>
</dbReference>
<dbReference type="GO" id="GO:0046872">
    <property type="term" value="F:metal ion binding"/>
    <property type="evidence" value="ECO:0007669"/>
    <property type="project" value="InterPro"/>
</dbReference>
<feature type="transmembrane region" description="Helical" evidence="7">
    <location>
        <begin position="323"/>
        <end position="341"/>
    </location>
</feature>
<sequence>MQLQYFFQSLWGIINEMSPYILLGFLIAGFLHVFIKPAAMSRHLAGSGIMPVVKAALFGIPLPLCSCGVLPTAVALRRQGASKGATTSFLIATPQTGVDSIAATYSLLGLPFAILRPIAALIGSVIGGGAVNKLAQDEDSIPDTMPASCCASTRKDEYAGLSLPRKIVEAVRYGLVDMVASVGKWLVIGLVIAALITVLVPDQLFLSLNRYPLLAMGVMILVAVPMYVCATGSIPIAMSLMLKGLSPGVAFVLLMAGPAANFASVMVLSRTMGRRATLIYVGSVVATAIGFGLMIDYLLPSGWFIPQTSHLMSCHDGHSGTPLFPTVCSILLGLLLIYTAIKSHSHNNTHTHNPNKNTMRREYIIEGMSCPHCQATVTKAISALSGAENVTTDLSTGTAIVEGEVSPEAVKEAVYNAGFTIR</sequence>